<comment type="caution">
    <text evidence="2">The sequence shown here is derived from an EMBL/GenBank/DDBJ whole genome shotgun (WGS) entry which is preliminary data.</text>
</comment>
<dbReference type="CDD" id="cd00093">
    <property type="entry name" value="HTH_XRE"/>
    <property type="match status" value="1"/>
</dbReference>
<evidence type="ECO:0000313" key="2">
    <source>
        <dbReference type="EMBL" id="GGF85800.1"/>
    </source>
</evidence>
<dbReference type="AlphaFoldDB" id="A0A917CGM8"/>
<dbReference type="InterPro" id="IPR001387">
    <property type="entry name" value="Cro/C1-type_HTH"/>
</dbReference>
<evidence type="ECO:0000313" key="3">
    <source>
        <dbReference type="Proteomes" id="UP000605253"/>
    </source>
</evidence>
<accession>A0A917CGM8</accession>
<reference evidence="2" key="2">
    <citation type="submission" date="2020-09" db="EMBL/GenBank/DDBJ databases">
        <authorList>
            <person name="Sun Q."/>
            <person name="Zhou Y."/>
        </authorList>
    </citation>
    <scope>NUCLEOTIDE SEQUENCE</scope>
    <source>
        <strain evidence="2">CGMCC 1.12181</strain>
    </source>
</reference>
<protein>
    <recommendedName>
        <fullName evidence="1">HTH cro/C1-type domain-containing protein</fullName>
    </recommendedName>
</protein>
<feature type="domain" description="HTH cro/C1-type" evidence="1">
    <location>
        <begin position="43"/>
        <end position="85"/>
    </location>
</feature>
<dbReference type="GO" id="GO:0003677">
    <property type="term" value="F:DNA binding"/>
    <property type="evidence" value="ECO:0007669"/>
    <property type="project" value="InterPro"/>
</dbReference>
<evidence type="ECO:0000259" key="1">
    <source>
        <dbReference type="PROSITE" id="PS50943"/>
    </source>
</evidence>
<keyword evidence="3" id="KW-1185">Reference proteome</keyword>
<organism evidence="2 3">
    <name type="scientific">Marinicella pacifica</name>
    <dbReference type="NCBI Taxonomy" id="1171543"/>
    <lineage>
        <taxon>Bacteria</taxon>
        <taxon>Pseudomonadati</taxon>
        <taxon>Pseudomonadota</taxon>
        <taxon>Gammaproteobacteria</taxon>
        <taxon>Lysobacterales</taxon>
        <taxon>Marinicellaceae</taxon>
        <taxon>Marinicella</taxon>
    </lineage>
</organism>
<gene>
    <name evidence="2" type="ORF">GCM10011365_03550</name>
</gene>
<dbReference type="InterPro" id="IPR010982">
    <property type="entry name" value="Lambda_DNA-bd_dom_sf"/>
</dbReference>
<dbReference type="Gene3D" id="1.10.260.40">
    <property type="entry name" value="lambda repressor-like DNA-binding domains"/>
    <property type="match status" value="1"/>
</dbReference>
<dbReference type="EMBL" id="BMEO01000001">
    <property type="protein sequence ID" value="GGF85800.1"/>
    <property type="molecule type" value="Genomic_DNA"/>
</dbReference>
<dbReference type="RefSeq" id="WP_188363946.1">
    <property type="nucleotide sequence ID" value="NZ_BAABJF010000011.1"/>
</dbReference>
<dbReference type="SMART" id="SM00530">
    <property type="entry name" value="HTH_XRE"/>
    <property type="match status" value="1"/>
</dbReference>
<sequence>MKAAKKKKLEAKGWKVGSAADFLALSPEEAAYIDLKLSLSKRLKEMRTQKKMSQTALAKEIHSSQSRVAKMESGDASVSLDLLIKSLLAVGASNRDLAKAISSGA</sequence>
<dbReference type="Proteomes" id="UP000605253">
    <property type="component" value="Unassembled WGS sequence"/>
</dbReference>
<name>A0A917CGM8_9GAMM</name>
<dbReference type="SUPFAM" id="SSF47413">
    <property type="entry name" value="lambda repressor-like DNA-binding domains"/>
    <property type="match status" value="1"/>
</dbReference>
<dbReference type="PROSITE" id="PS50943">
    <property type="entry name" value="HTH_CROC1"/>
    <property type="match status" value="1"/>
</dbReference>
<reference evidence="2" key="1">
    <citation type="journal article" date="2014" name="Int. J. Syst. Evol. Microbiol.">
        <title>Complete genome sequence of Corynebacterium casei LMG S-19264T (=DSM 44701T), isolated from a smear-ripened cheese.</title>
        <authorList>
            <consortium name="US DOE Joint Genome Institute (JGI-PGF)"/>
            <person name="Walter F."/>
            <person name="Albersmeier A."/>
            <person name="Kalinowski J."/>
            <person name="Ruckert C."/>
        </authorList>
    </citation>
    <scope>NUCLEOTIDE SEQUENCE</scope>
    <source>
        <strain evidence="2">CGMCC 1.12181</strain>
    </source>
</reference>
<dbReference type="Pfam" id="PF01381">
    <property type="entry name" value="HTH_3"/>
    <property type="match status" value="1"/>
</dbReference>
<proteinExistence type="predicted"/>